<protein>
    <recommendedName>
        <fullName evidence="10">Fluoride-specific ion channel FluC</fullName>
    </recommendedName>
</protein>
<dbReference type="InterPro" id="IPR003691">
    <property type="entry name" value="FluC"/>
</dbReference>
<dbReference type="AlphaFoldDB" id="A0A2Y8ZQZ5"/>
<feature type="binding site" evidence="10">
    <location>
        <position position="102"/>
    </location>
    <ligand>
        <name>Na(+)</name>
        <dbReference type="ChEBI" id="CHEBI:29101"/>
        <note>structural</note>
    </ligand>
</feature>
<feature type="transmembrane region" description="Helical" evidence="10">
    <location>
        <begin position="29"/>
        <end position="51"/>
    </location>
</feature>
<comment type="similarity">
    <text evidence="7 10">Belongs to the fluoride channel Fluc/FEX (TC 1.A.43) family.</text>
</comment>
<dbReference type="RefSeq" id="WP_172461492.1">
    <property type="nucleotide sequence ID" value="NZ_QGDN01000001.1"/>
</dbReference>
<dbReference type="PANTHER" id="PTHR28259:SF1">
    <property type="entry name" value="FLUORIDE EXPORT PROTEIN 1-RELATED"/>
    <property type="match status" value="1"/>
</dbReference>
<comment type="function">
    <text evidence="9 10">Fluoride-specific ion channel. Important for reducing fluoride concentration in the cell, thus reducing its toxicity.</text>
</comment>
<feature type="transmembrane region" description="Helical" evidence="10">
    <location>
        <begin position="129"/>
        <end position="151"/>
    </location>
</feature>
<evidence type="ECO:0000313" key="11">
    <source>
        <dbReference type="EMBL" id="SSA34761.1"/>
    </source>
</evidence>
<evidence type="ECO:0000256" key="6">
    <source>
        <dbReference type="ARBA" id="ARBA00023303"/>
    </source>
</evidence>
<reference evidence="12" key="1">
    <citation type="submission" date="2016-10" db="EMBL/GenBank/DDBJ databases">
        <authorList>
            <person name="Varghese N."/>
            <person name="Submissions S."/>
        </authorList>
    </citation>
    <scope>NUCLEOTIDE SEQUENCE [LARGE SCALE GENOMIC DNA]</scope>
    <source>
        <strain evidence="12">DSM 22951</strain>
    </source>
</reference>
<dbReference type="Proteomes" id="UP000250028">
    <property type="component" value="Unassembled WGS sequence"/>
</dbReference>
<feature type="transmembrane region" description="Helical" evidence="10">
    <location>
        <begin position="57"/>
        <end position="80"/>
    </location>
</feature>
<organism evidence="11 12">
    <name type="scientific">Branchiibius hedensis</name>
    <dbReference type="NCBI Taxonomy" id="672460"/>
    <lineage>
        <taxon>Bacteria</taxon>
        <taxon>Bacillati</taxon>
        <taxon>Actinomycetota</taxon>
        <taxon>Actinomycetes</taxon>
        <taxon>Micrococcales</taxon>
        <taxon>Dermacoccaceae</taxon>
        <taxon>Branchiibius</taxon>
    </lineage>
</organism>
<keyword evidence="10" id="KW-0813">Transport</keyword>
<comment type="catalytic activity">
    <reaction evidence="8">
        <text>fluoride(in) = fluoride(out)</text>
        <dbReference type="Rhea" id="RHEA:76159"/>
        <dbReference type="ChEBI" id="CHEBI:17051"/>
    </reaction>
    <physiologicalReaction direction="left-to-right" evidence="8">
        <dbReference type="Rhea" id="RHEA:76160"/>
    </physiologicalReaction>
</comment>
<accession>A0A2Y8ZQZ5</accession>
<dbReference type="GO" id="GO:0140114">
    <property type="term" value="P:cellular detoxification of fluoride"/>
    <property type="evidence" value="ECO:0007669"/>
    <property type="project" value="UniProtKB-UniRule"/>
</dbReference>
<keyword evidence="2 10" id="KW-1003">Cell membrane</keyword>
<sequence length="157" mass="16216">MTYDDQPVYPAVDSGGGQVRRPLHLRAPYVALVFVGGVAGTAAREGLSVAFPGHGGFPVTIFLINITGAFALGFLLELLVRLGSDEGPRRTARLLLGTGFLGGYTTYSTFAVGAVQLLQSGQHAAGGSYALATVILGELSTTAGILLGAALGRRRVR</sequence>
<keyword evidence="5 10" id="KW-0472">Membrane</keyword>
<gene>
    <name evidence="10" type="primary">fluC</name>
    <name evidence="10" type="synonym">crcB</name>
    <name evidence="11" type="ORF">SAMN04489750_2086</name>
</gene>
<evidence type="ECO:0000313" key="12">
    <source>
        <dbReference type="Proteomes" id="UP000250028"/>
    </source>
</evidence>
<evidence type="ECO:0000256" key="7">
    <source>
        <dbReference type="ARBA" id="ARBA00035120"/>
    </source>
</evidence>
<keyword evidence="10" id="KW-0479">Metal-binding</keyword>
<evidence type="ECO:0000256" key="5">
    <source>
        <dbReference type="ARBA" id="ARBA00023136"/>
    </source>
</evidence>
<dbReference type="HAMAP" id="MF_00454">
    <property type="entry name" value="FluC"/>
    <property type="match status" value="1"/>
</dbReference>
<evidence type="ECO:0000256" key="1">
    <source>
        <dbReference type="ARBA" id="ARBA00004651"/>
    </source>
</evidence>
<evidence type="ECO:0000256" key="10">
    <source>
        <dbReference type="HAMAP-Rule" id="MF_00454"/>
    </source>
</evidence>
<dbReference type="GO" id="GO:0046872">
    <property type="term" value="F:metal ion binding"/>
    <property type="evidence" value="ECO:0007669"/>
    <property type="project" value="UniProtKB-KW"/>
</dbReference>
<dbReference type="GO" id="GO:0005886">
    <property type="term" value="C:plasma membrane"/>
    <property type="evidence" value="ECO:0007669"/>
    <property type="project" value="UniProtKB-SubCell"/>
</dbReference>
<name>A0A2Y8ZQZ5_9MICO</name>
<dbReference type="Pfam" id="PF02537">
    <property type="entry name" value="CRCB"/>
    <property type="match status" value="1"/>
</dbReference>
<evidence type="ECO:0000256" key="9">
    <source>
        <dbReference type="ARBA" id="ARBA00049940"/>
    </source>
</evidence>
<keyword evidence="10" id="KW-0915">Sodium</keyword>
<feature type="binding site" evidence="10">
    <location>
        <position position="105"/>
    </location>
    <ligand>
        <name>Na(+)</name>
        <dbReference type="ChEBI" id="CHEBI:29101"/>
        <note>structural</note>
    </ligand>
</feature>
<evidence type="ECO:0000256" key="3">
    <source>
        <dbReference type="ARBA" id="ARBA00022692"/>
    </source>
</evidence>
<evidence type="ECO:0000256" key="2">
    <source>
        <dbReference type="ARBA" id="ARBA00022475"/>
    </source>
</evidence>
<feature type="transmembrane region" description="Helical" evidence="10">
    <location>
        <begin position="92"/>
        <end position="117"/>
    </location>
</feature>
<keyword evidence="4 10" id="KW-1133">Transmembrane helix</keyword>
<dbReference type="EMBL" id="UESZ01000001">
    <property type="protein sequence ID" value="SSA34761.1"/>
    <property type="molecule type" value="Genomic_DNA"/>
</dbReference>
<evidence type="ECO:0000256" key="8">
    <source>
        <dbReference type="ARBA" id="ARBA00035585"/>
    </source>
</evidence>
<keyword evidence="3 10" id="KW-0812">Transmembrane</keyword>
<keyword evidence="10" id="KW-0406">Ion transport</keyword>
<comment type="activity regulation">
    <text evidence="10">Na(+) is not transported, but it plays an essential structural role and its presence is essential for fluoride channel function.</text>
</comment>
<comment type="subcellular location">
    <subcellularLocation>
        <location evidence="1 10">Cell membrane</location>
        <topology evidence="1 10">Multi-pass membrane protein</topology>
    </subcellularLocation>
</comment>
<proteinExistence type="inferred from homology"/>
<dbReference type="GO" id="GO:0062054">
    <property type="term" value="F:fluoride channel activity"/>
    <property type="evidence" value="ECO:0007669"/>
    <property type="project" value="UniProtKB-UniRule"/>
</dbReference>
<evidence type="ECO:0000256" key="4">
    <source>
        <dbReference type="ARBA" id="ARBA00022989"/>
    </source>
</evidence>
<keyword evidence="12" id="KW-1185">Reference proteome</keyword>
<dbReference type="PANTHER" id="PTHR28259">
    <property type="entry name" value="FLUORIDE EXPORT PROTEIN 1-RELATED"/>
    <property type="match status" value="1"/>
</dbReference>
<keyword evidence="6 10" id="KW-0407">Ion channel</keyword>